<evidence type="ECO:0000256" key="1">
    <source>
        <dbReference type="SAM" id="Phobius"/>
    </source>
</evidence>
<keyword evidence="1" id="KW-0812">Transmembrane</keyword>
<keyword evidence="3" id="KW-1185">Reference proteome</keyword>
<dbReference type="Proteomes" id="UP000762676">
    <property type="component" value="Unassembled WGS sequence"/>
</dbReference>
<organism evidence="2 3">
    <name type="scientific">Elysia marginata</name>
    <dbReference type="NCBI Taxonomy" id="1093978"/>
    <lineage>
        <taxon>Eukaryota</taxon>
        <taxon>Metazoa</taxon>
        <taxon>Spiralia</taxon>
        <taxon>Lophotrochozoa</taxon>
        <taxon>Mollusca</taxon>
        <taxon>Gastropoda</taxon>
        <taxon>Heterobranchia</taxon>
        <taxon>Euthyneura</taxon>
        <taxon>Panpulmonata</taxon>
        <taxon>Sacoglossa</taxon>
        <taxon>Placobranchoidea</taxon>
        <taxon>Plakobranchidae</taxon>
        <taxon>Elysia</taxon>
    </lineage>
</organism>
<evidence type="ECO:0000313" key="2">
    <source>
        <dbReference type="EMBL" id="GFS05351.1"/>
    </source>
</evidence>
<dbReference type="Pfam" id="PF06522">
    <property type="entry name" value="B12D"/>
    <property type="match status" value="1"/>
</dbReference>
<evidence type="ECO:0000313" key="3">
    <source>
        <dbReference type="Proteomes" id="UP000762676"/>
    </source>
</evidence>
<protein>
    <submittedName>
        <fullName evidence="2">Uncharacterized protein</fullName>
    </submittedName>
</protein>
<keyword evidence="1" id="KW-0472">Membrane</keyword>
<sequence>MVELKTFGFGLKAFKRFPELIPLVSIVITMSSFGTFFLVYSVATKPDVRLVKSRGPPHEDVGWKDSTKVGCPMCSGHYLYLRHVTTLPVLCDSAVDERNAESRIWFIL</sequence>
<dbReference type="EMBL" id="BMAT01006061">
    <property type="protein sequence ID" value="GFS05351.1"/>
    <property type="molecule type" value="Genomic_DNA"/>
</dbReference>
<dbReference type="AlphaFoldDB" id="A0AAV4I8B6"/>
<name>A0AAV4I8B6_9GAST</name>
<keyword evidence="1" id="KW-1133">Transmembrane helix</keyword>
<gene>
    <name evidence="2" type="ORF">ElyMa_002935900</name>
</gene>
<accession>A0AAV4I8B6</accession>
<reference evidence="2 3" key="1">
    <citation type="journal article" date="2021" name="Elife">
        <title>Chloroplast acquisition without the gene transfer in kleptoplastic sea slugs, Plakobranchus ocellatus.</title>
        <authorList>
            <person name="Maeda T."/>
            <person name="Takahashi S."/>
            <person name="Yoshida T."/>
            <person name="Shimamura S."/>
            <person name="Takaki Y."/>
            <person name="Nagai Y."/>
            <person name="Toyoda A."/>
            <person name="Suzuki Y."/>
            <person name="Arimoto A."/>
            <person name="Ishii H."/>
            <person name="Satoh N."/>
            <person name="Nishiyama T."/>
            <person name="Hasebe M."/>
            <person name="Maruyama T."/>
            <person name="Minagawa J."/>
            <person name="Obokata J."/>
            <person name="Shigenobu S."/>
        </authorList>
    </citation>
    <scope>NUCLEOTIDE SEQUENCE [LARGE SCALE GENOMIC DNA]</scope>
</reference>
<proteinExistence type="predicted"/>
<feature type="transmembrane region" description="Helical" evidence="1">
    <location>
        <begin position="20"/>
        <end position="43"/>
    </location>
</feature>
<comment type="caution">
    <text evidence="2">The sequence shown here is derived from an EMBL/GenBank/DDBJ whole genome shotgun (WGS) entry which is preliminary data.</text>
</comment>
<dbReference type="InterPro" id="IPR010530">
    <property type="entry name" value="B12D"/>
</dbReference>